<dbReference type="InterPro" id="IPR032675">
    <property type="entry name" value="LRR_dom_sf"/>
</dbReference>
<gene>
    <name evidence="1" type="ORF">HAX54_017600</name>
</gene>
<feature type="non-terminal residue" evidence="1">
    <location>
        <position position="1"/>
    </location>
</feature>
<proteinExistence type="predicted"/>
<reference evidence="1 2" key="1">
    <citation type="journal article" date="2021" name="BMC Genomics">
        <title>Datura genome reveals duplications of psychoactive alkaloid biosynthetic genes and high mutation rate following tissue culture.</title>
        <authorList>
            <person name="Rajewski A."/>
            <person name="Carter-House D."/>
            <person name="Stajich J."/>
            <person name="Litt A."/>
        </authorList>
    </citation>
    <scope>NUCLEOTIDE SEQUENCE [LARGE SCALE GENOMIC DNA]</scope>
    <source>
        <strain evidence="1">AR-01</strain>
    </source>
</reference>
<evidence type="ECO:0000313" key="1">
    <source>
        <dbReference type="EMBL" id="MCD7452621.1"/>
    </source>
</evidence>
<comment type="caution">
    <text evidence="1">The sequence shown here is derived from an EMBL/GenBank/DDBJ whole genome shotgun (WGS) entry which is preliminary data.</text>
</comment>
<dbReference type="EMBL" id="JACEIK010000217">
    <property type="protein sequence ID" value="MCD7452621.1"/>
    <property type="molecule type" value="Genomic_DNA"/>
</dbReference>
<dbReference type="SUPFAM" id="SSF52047">
    <property type="entry name" value="RNI-like"/>
    <property type="match status" value="1"/>
</dbReference>
<name>A0ABS8S2P3_DATST</name>
<keyword evidence="2" id="KW-1185">Reference proteome</keyword>
<sequence>GTEAIEAIRLAYPQREKLNLGSQTLKQLQSLEAITYSICGLRCLRTLDLSGCSKLETLPKLLANWKLLEEVALDGTAITSYHQLSPKWEI</sequence>
<organism evidence="1 2">
    <name type="scientific">Datura stramonium</name>
    <name type="common">Jimsonweed</name>
    <name type="synonym">Common thornapple</name>
    <dbReference type="NCBI Taxonomy" id="4076"/>
    <lineage>
        <taxon>Eukaryota</taxon>
        <taxon>Viridiplantae</taxon>
        <taxon>Streptophyta</taxon>
        <taxon>Embryophyta</taxon>
        <taxon>Tracheophyta</taxon>
        <taxon>Spermatophyta</taxon>
        <taxon>Magnoliopsida</taxon>
        <taxon>eudicotyledons</taxon>
        <taxon>Gunneridae</taxon>
        <taxon>Pentapetalae</taxon>
        <taxon>asterids</taxon>
        <taxon>lamiids</taxon>
        <taxon>Solanales</taxon>
        <taxon>Solanaceae</taxon>
        <taxon>Solanoideae</taxon>
        <taxon>Datureae</taxon>
        <taxon>Datura</taxon>
    </lineage>
</organism>
<dbReference type="Gene3D" id="3.80.10.10">
    <property type="entry name" value="Ribonuclease Inhibitor"/>
    <property type="match status" value="1"/>
</dbReference>
<evidence type="ECO:0000313" key="2">
    <source>
        <dbReference type="Proteomes" id="UP000823775"/>
    </source>
</evidence>
<dbReference type="Proteomes" id="UP000823775">
    <property type="component" value="Unassembled WGS sequence"/>
</dbReference>
<protein>
    <submittedName>
        <fullName evidence="1">Uncharacterized protein</fullName>
    </submittedName>
</protein>
<accession>A0ABS8S2P3</accession>